<name>A0A319CRG8_9EURO</name>
<sequence length="162" mass="19213">MVPVLAALYGMFWYFSPKIMMAQLMEHLPLVMHPLRMYGMVETIRGYLKQGDSLRDPSKYDSTISYGEYFQLSVLSRYFTRQRWRPFLPLKFGTRISLRQLLEVLFPAQFLTALQELVDWHLAHEETLTSEQLIEMRELFGPKVQPLLTLEAIEELYWEDSN</sequence>
<proteinExistence type="predicted"/>
<keyword evidence="2" id="KW-1185">Reference proteome</keyword>
<dbReference type="OrthoDB" id="10455374at2759"/>
<evidence type="ECO:0000313" key="1">
    <source>
        <dbReference type="EMBL" id="PYH81333.1"/>
    </source>
</evidence>
<dbReference type="STRING" id="1448315.A0A319CRG8"/>
<accession>A0A319CRG8</accession>
<dbReference type="VEuPathDB" id="FungiDB:BO82DRAFT_402595"/>
<reference evidence="1 2" key="1">
    <citation type="submission" date="2016-12" db="EMBL/GenBank/DDBJ databases">
        <title>The genomes of Aspergillus section Nigri reveals drivers in fungal speciation.</title>
        <authorList>
            <consortium name="DOE Joint Genome Institute"/>
            <person name="Vesth T.C."/>
            <person name="Nybo J."/>
            <person name="Theobald S."/>
            <person name="Brandl J."/>
            <person name="Frisvad J.C."/>
            <person name="Nielsen K.F."/>
            <person name="Lyhne E.K."/>
            <person name="Kogle M.E."/>
            <person name="Kuo A."/>
            <person name="Riley R."/>
            <person name="Clum A."/>
            <person name="Nolan M."/>
            <person name="Lipzen A."/>
            <person name="Salamov A."/>
            <person name="Henrissat B."/>
            <person name="Wiebenga A."/>
            <person name="De Vries R.P."/>
            <person name="Grigoriev I.V."/>
            <person name="Mortensen U.H."/>
            <person name="Andersen M.R."/>
            <person name="Baker S.E."/>
        </authorList>
    </citation>
    <scope>NUCLEOTIDE SEQUENCE [LARGE SCALE GENOMIC DNA]</scope>
    <source>
        <strain evidence="1 2">CBS 121591</strain>
    </source>
</reference>
<dbReference type="AlphaFoldDB" id="A0A319CRG8"/>
<dbReference type="RefSeq" id="XP_025491533.1">
    <property type="nucleotide sequence ID" value="XM_025639327.1"/>
</dbReference>
<dbReference type="GeneID" id="37142069"/>
<protein>
    <submittedName>
        <fullName evidence="1">Uncharacterized protein</fullName>
    </submittedName>
</protein>
<gene>
    <name evidence="1" type="ORF">BO82DRAFT_402595</name>
</gene>
<dbReference type="EMBL" id="KZ821703">
    <property type="protein sequence ID" value="PYH81333.1"/>
    <property type="molecule type" value="Genomic_DNA"/>
</dbReference>
<dbReference type="Proteomes" id="UP000248340">
    <property type="component" value="Unassembled WGS sequence"/>
</dbReference>
<evidence type="ECO:0000313" key="2">
    <source>
        <dbReference type="Proteomes" id="UP000248340"/>
    </source>
</evidence>
<organism evidence="1 2">
    <name type="scientific">Aspergillus uvarum CBS 121591</name>
    <dbReference type="NCBI Taxonomy" id="1448315"/>
    <lineage>
        <taxon>Eukaryota</taxon>
        <taxon>Fungi</taxon>
        <taxon>Dikarya</taxon>
        <taxon>Ascomycota</taxon>
        <taxon>Pezizomycotina</taxon>
        <taxon>Eurotiomycetes</taxon>
        <taxon>Eurotiomycetidae</taxon>
        <taxon>Eurotiales</taxon>
        <taxon>Aspergillaceae</taxon>
        <taxon>Aspergillus</taxon>
        <taxon>Aspergillus subgen. Circumdati</taxon>
    </lineage>
</organism>